<organism evidence="6 7">
    <name type="scientific">Oceaniferula flava</name>
    <dbReference type="NCBI Taxonomy" id="2800421"/>
    <lineage>
        <taxon>Bacteria</taxon>
        <taxon>Pseudomonadati</taxon>
        <taxon>Verrucomicrobiota</taxon>
        <taxon>Verrucomicrobiia</taxon>
        <taxon>Verrucomicrobiales</taxon>
        <taxon>Verrucomicrobiaceae</taxon>
        <taxon>Oceaniferula</taxon>
    </lineage>
</organism>
<evidence type="ECO:0000256" key="1">
    <source>
        <dbReference type="ARBA" id="ARBA00023015"/>
    </source>
</evidence>
<dbReference type="InterPro" id="IPR050109">
    <property type="entry name" value="HTH-type_TetR-like_transc_reg"/>
</dbReference>
<evidence type="ECO:0000256" key="3">
    <source>
        <dbReference type="ARBA" id="ARBA00023163"/>
    </source>
</evidence>
<dbReference type="PANTHER" id="PTHR30055:SF234">
    <property type="entry name" value="HTH-TYPE TRANSCRIPTIONAL REGULATOR BETI"/>
    <property type="match status" value="1"/>
</dbReference>
<reference evidence="6" key="1">
    <citation type="submission" date="2021-01" db="EMBL/GenBank/DDBJ databases">
        <title>Modified the classification status of verrucomicrobia.</title>
        <authorList>
            <person name="Feng X."/>
        </authorList>
    </citation>
    <scope>NUCLEOTIDE SEQUENCE</scope>
    <source>
        <strain evidence="6">5K15</strain>
    </source>
</reference>
<dbReference type="EMBL" id="JAENIG010000001">
    <property type="protein sequence ID" value="MBK1853909.1"/>
    <property type="molecule type" value="Genomic_DNA"/>
</dbReference>
<dbReference type="InterPro" id="IPR001647">
    <property type="entry name" value="HTH_TetR"/>
</dbReference>
<sequence length="207" mass="22441">MASPAKERLIESAIHVFAEGGYRGGKVADIVKGADANIAAVNYHFGSKDRLFVEALRQAHAEANRVYPSKGGLPSDAPAEEKIASIARAILRRSLDQGKAGDFNRIMARTMQVPGSPVEMILKEVRGLELTYLEQVLKGLLATESKPIIEWGKSIFLQLATLVSKRPAPVSDLFPENPSPEQIEAMVEVQVGVILAALKSLPNEFPN</sequence>
<dbReference type="Gene3D" id="1.10.10.60">
    <property type="entry name" value="Homeodomain-like"/>
    <property type="match status" value="1"/>
</dbReference>
<dbReference type="PROSITE" id="PS50977">
    <property type="entry name" value="HTH_TETR_2"/>
    <property type="match status" value="1"/>
</dbReference>
<proteinExistence type="predicted"/>
<dbReference type="Proteomes" id="UP000634206">
    <property type="component" value="Unassembled WGS sequence"/>
</dbReference>
<gene>
    <name evidence="6" type="ORF">JIN83_02975</name>
</gene>
<protein>
    <submittedName>
        <fullName evidence="6">TetR/AcrR family transcriptional regulator</fullName>
    </submittedName>
</protein>
<evidence type="ECO:0000256" key="2">
    <source>
        <dbReference type="ARBA" id="ARBA00023125"/>
    </source>
</evidence>
<name>A0AAE2SAB1_9BACT</name>
<dbReference type="GO" id="GO:0003700">
    <property type="term" value="F:DNA-binding transcription factor activity"/>
    <property type="evidence" value="ECO:0007669"/>
    <property type="project" value="TreeGrafter"/>
</dbReference>
<dbReference type="SUPFAM" id="SSF46689">
    <property type="entry name" value="Homeodomain-like"/>
    <property type="match status" value="1"/>
</dbReference>
<dbReference type="GO" id="GO:0000976">
    <property type="term" value="F:transcription cis-regulatory region binding"/>
    <property type="evidence" value="ECO:0007669"/>
    <property type="project" value="TreeGrafter"/>
</dbReference>
<dbReference type="Gene3D" id="1.10.357.10">
    <property type="entry name" value="Tetracycline Repressor, domain 2"/>
    <property type="match status" value="1"/>
</dbReference>
<feature type="DNA-binding region" description="H-T-H motif" evidence="4">
    <location>
        <begin position="26"/>
        <end position="45"/>
    </location>
</feature>
<keyword evidence="3" id="KW-0804">Transcription</keyword>
<dbReference type="PANTHER" id="PTHR30055">
    <property type="entry name" value="HTH-TYPE TRANSCRIPTIONAL REGULATOR RUTR"/>
    <property type="match status" value="1"/>
</dbReference>
<dbReference type="InterPro" id="IPR009057">
    <property type="entry name" value="Homeodomain-like_sf"/>
</dbReference>
<evidence type="ECO:0000313" key="6">
    <source>
        <dbReference type="EMBL" id="MBK1853909.1"/>
    </source>
</evidence>
<dbReference type="PRINTS" id="PR00455">
    <property type="entry name" value="HTHTETR"/>
</dbReference>
<keyword evidence="2 4" id="KW-0238">DNA-binding</keyword>
<dbReference type="Pfam" id="PF00440">
    <property type="entry name" value="TetR_N"/>
    <property type="match status" value="1"/>
</dbReference>
<dbReference type="RefSeq" id="WP_309488512.1">
    <property type="nucleotide sequence ID" value="NZ_JAENIG010000001.1"/>
</dbReference>
<dbReference type="AlphaFoldDB" id="A0AAE2SAB1"/>
<keyword evidence="7" id="KW-1185">Reference proteome</keyword>
<evidence type="ECO:0000259" key="5">
    <source>
        <dbReference type="PROSITE" id="PS50977"/>
    </source>
</evidence>
<accession>A0AAE2SAB1</accession>
<evidence type="ECO:0000256" key="4">
    <source>
        <dbReference type="PROSITE-ProRule" id="PRU00335"/>
    </source>
</evidence>
<comment type="caution">
    <text evidence="6">The sequence shown here is derived from an EMBL/GenBank/DDBJ whole genome shotgun (WGS) entry which is preliminary data.</text>
</comment>
<evidence type="ECO:0000313" key="7">
    <source>
        <dbReference type="Proteomes" id="UP000634206"/>
    </source>
</evidence>
<feature type="domain" description="HTH tetR-type" evidence="5">
    <location>
        <begin position="3"/>
        <end position="63"/>
    </location>
</feature>
<keyword evidence="1" id="KW-0805">Transcription regulation</keyword>